<dbReference type="PANTHER" id="PTHR42663:SF6">
    <property type="entry name" value="HYDROLASE C777.06C-RELATED"/>
    <property type="match status" value="1"/>
</dbReference>
<evidence type="ECO:0000313" key="3">
    <source>
        <dbReference type="Proteomes" id="UP001527925"/>
    </source>
</evidence>
<dbReference type="InterPro" id="IPR001279">
    <property type="entry name" value="Metallo-B-lactamas"/>
</dbReference>
<gene>
    <name evidence="2" type="ORF">HK105_207251</name>
</gene>
<dbReference type="SUPFAM" id="SSF56281">
    <property type="entry name" value="Metallo-hydrolase/oxidoreductase"/>
    <property type="match status" value="1"/>
</dbReference>
<comment type="caution">
    <text evidence="2">The sequence shown here is derived from an EMBL/GenBank/DDBJ whole genome shotgun (WGS) entry which is preliminary data.</text>
</comment>
<dbReference type="Proteomes" id="UP001527925">
    <property type="component" value="Unassembled WGS sequence"/>
</dbReference>
<accession>A0ABR4N195</accession>
<dbReference type="InterPro" id="IPR036866">
    <property type="entry name" value="RibonucZ/Hydroxyglut_hydro"/>
</dbReference>
<reference evidence="2 3" key="1">
    <citation type="submission" date="2023-09" db="EMBL/GenBank/DDBJ databases">
        <title>Pangenome analysis of Batrachochytrium dendrobatidis and related Chytrids.</title>
        <authorList>
            <person name="Yacoub M.N."/>
            <person name="Stajich J.E."/>
            <person name="James T.Y."/>
        </authorList>
    </citation>
    <scope>NUCLEOTIDE SEQUENCE [LARGE SCALE GENOMIC DNA]</scope>
    <source>
        <strain evidence="2 3">JEL0888</strain>
    </source>
</reference>
<evidence type="ECO:0000259" key="1">
    <source>
        <dbReference type="Pfam" id="PF12706"/>
    </source>
</evidence>
<dbReference type="CDD" id="cd16279">
    <property type="entry name" value="metallo-hydrolase-like_MBL-fold"/>
    <property type="match status" value="1"/>
</dbReference>
<feature type="domain" description="Metallo-beta-lactamase" evidence="1">
    <location>
        <begin position="76"/>
        <end position="266"/>
    </location>
</feature>
<dbReference type="Pfam" id="PF12706">
    <property type="entry name" value="Lactamase_B_2"/>
    <property type="match status" value="1"/>
</dbReference>
<protein>
    <recommendedName>
        <fullName evidence="1">Metallo-beta-lactamase domain-containing protein</fullName>
    </recommendedName>
</protein>
<evidence type="ECO:0000313" key="2">
    <source>
        <dbReference type="EMBL" id="KAL2913249.1"/>
    </source>
</evidence>
<sequence length="321" mass="35876">MGKLREFVFLGTGTSGSVPNIHCLIRDPPTCEVCMAAIKAEPPSGTQPLQLPRFSKNRRRNTSGLVRFMHSDGRMRNVLIDCGKTFYESALTWFVEYGFQRIDAVLLTHGHADAIMGKRIDDLRQWTIGPRHHRIQDVVNVYLDQSTMEVVRRAFPYAVDTNKATGSGEVPMIKFHVISADQQGPMPFIIEDELVVTPFEVEHGKAGSKPYMSLGFRFEDLSYVSDANAFPLTAARIVKGSKYLIVDALHPEPHSSHFSFSQAIQECLYALPKGGHGFFTGLSHNVLHDDLNKYLAADERIRTAGITVEVGYDGQRIPINQ</sequence>
<organism evidence="2 3">
    <name type="scientific">Polyrhizophydium stewartii</name>
    <dbReference type="NCBI Taxonomy" id="2732419"/>
    <lineage>
        <taxon>Eukaryota</taxon>
        <taxon>Fungi</taxon>
        <taxon>Fungi incertae sedis</taxon>
        <taxon>Chytridiomycota</taxon>
        <taxon>Chytridiomycota incertae sedis</taxon>
        <taxon>Chytridiomycetes</taxon>
        <taxon>Rhizophydiales</taxon>
        <taxon>Rhizophydiales incertae sedis</taxon>
        <taxon>Polyrhizophydium</taxon>
    </lineage>
</organism>
<dbReference type="Gene3D" id="3.60.15.10">
    <property type="entry name" value="Ribonuclease Z/Hydroxyacylglutathione hydrolase-like"/>
    <property type="match status" value="1"/>
</dbReference>
<dbReference type="PANTHER" id="PTHR42663">
    <property type="entry name" value="HYDROLASE C777.06C-RELATED-RELATED"/>
    <property type="match status" value="1"/>
</dbReference>
<proteinExistence type="predicted"/>
<dbReference type="EMBL" id="JADGIZ020000049">
    <property type="protein sequence ID" value="KAL2913249.1"/>
    <property type="molecule type" value="Genomic_DNA"/>
</dbReference>
<keyword evidence="3" id="KW-1185">Reference proteome</keyword>
<name>A0ABR4N195_9FUNG</name>